<feature type="domain" description="Tyrosine specific protein phosphatases" evidence="3">
    <location>
        <begin position="404"/>
        <end position="478"/>
    </location>
</feature>
<reference evidence="5" key="1">
    <citation type="submission" date="2020-11" db="EMBL/GenBank/DDBJ databases">
        <authorList>
            <person name="Tran Van P."/>
        </authorList>
    </citation>
    <scope>NUCLEOTIDE SEQUENCE</scope>
</reference>
<feature type="region of interest" description="Disordered" evidence="1">
    <location>
        <begin position="1"/>
        <end position="78"/>
    </location>
</feature>
<dbReference type="InterPro" id="IPR003595">
    <property type="entry name" value="Tyr_Pase_cat"/>
</dbReference>
<accession>A0A7R9FPH6</accession>
<dbReference type="SUPFAM" id="SSF52799">
    <property type="entry name" value="(Phosphotyrosine protein) phosphatases II"/>
    <property type="match status" value="1"/>
</dbReference>
<protein>
    <recommendedName>
        <fullName evidence="7">Tyrosine-protein phosphatase non-receptor type 4</fullName>
    </recommendedName>
</protein>
<dbReference type="PROSITE" id="PS00383">
    <property type="entry name" value="TYR_PHOSPHATASE_1"/>
    <property type="match status" value="1"/>
</dbReference>
<dbReference type="EMBL" id="CAJPEV010002786">
    <property type="protein sequence ID" value="CAG0898036.1"/>
    <property type="molecule type" value="Genomic_DNA"/>
</dbReference>
<dbReference type="SUPFAM" id="SSF50156">
    <property type="entry name" value="PDZ domain-like"/>
    <property type="match status" value="1"/>
</dbReference>
<dbReference type="AlphaFoldDB" id="A0A7R9FPH6"/>
<dbReference type="SMART" id="SM00194">
    <property type="entry name" value="PTPc"/>
    <property type="match status" value="1"/>
</dbReference>
<dbReference type="InterPro" id="IPR016130">
    <property type="entry name" value="Tyr_Pase_AS"/>
</dbReference>
<evidence type="ECO:0000259" key="3">
    <source>
        <dbReference type="PROSITE" id="PS50056"/>
    </source>
</evidence>
<dbReference type="InterPro" id="IPR036034">
    <property type="entry name" value="PDZ_sf"/>
</dbReference>
<evidence type="ECO:0000259" key="4">
    <source>
        <dbReference type="PROSITE" id="PS50106"/>
    </source>
</evidence>
<dbReference type="InterPro" id="IPR000387">
    <property type="entry name" value="Tyr_Pase_dom"/>
</dbReference>
<dbReference type="InterPro" id="IPR029021">
    <property type="entry name" value="Prot-tyrosine_phosphatase-like"/>
</dbReference>
<dbReference type="Pfam" id="PF00102">
    <property type="entry name" value="Y_phosphatase"/>
    <property type="match status" value="1"/>
</dbReference>
<dbReference type="InterPro" id="IPR000242">
    <property type="entry name" value="PTP_cat"/>
</dbReference>
<name>A0A7R9FPH6_9CRUS</name>
<feature type="domain" description="PDZ" evidence="4">
    <location>
        <begin position="86"/>
        <end position="158"/>
    </location>
</feature>
<evidence type="ECO:0000256" key="1">
    <source>
        <dbReference type="SAM" id="MobiDB-lite"/>
    </source>
</evidence>
<dbReference type="FunFam" id="2.30.42.10:FF:000045">
    <property type="entry name" value="Tyrosine-protein phosphatase non-receptor type"/>
    <property type="match status" value="1"/>
</dbReference>
<evidence type="ECO:0000313" key="5">
    <source>
        <dbReference type="EMBL" id="CAD7250317.1"/>
    </source>
</evidence>
<evidence type="ECO:0000313" key="6">
    <source>
        <dbReference type="Proteomes" id="UP000677054"/>
    </source>
</evidence>
<dbReference type="GO" id="GO:0004725">
    <property type="term" value="F:protein tyrosine phosphatase activity"/>
    <property type="evidence" value="ECO:0007669"/>
    <property type="project" value="InterPro"/>
</dbReference>
<evidence type="ECO:0000259" key="2">
    <source>
        <dbReference type="PROSITE" id="PS50055"/>
    </source>
</evidence>
<dbReference type="Gene3D" id="2.30.42.10">
    <property type="match status" value="1"/>
</dbReference>
<evidence type="ECO:0008006" key="7">
    <source>
        <dbReference type="Google" id="ProtNLM"/>
    </source>
</evidence>
<dbReference type="PROSITE" id="PS50106">
    <property type="entry name" value="PDZ"/>
    <property type="match status" value="1"/>
</dbReference>
<feature type="region of interest" description="Disordered" evidence="1">
    <location>
        <begin position="190"/>
        <end position="209"/>
    </location>
</feature>
<dbReference type="GO" id="GO:0048666">
    <property type="term" value="P:neuron development"/>
    <property type="evidence" value="ECO:0007669"/>
    <property type="project" value="UniProtKB-ARBA"/>
</dbReference>
<dbReference type="SMART" id="SM00404">
    <property type="entry name" value="PTPc_motif"/>
    <property type="match status" value="1"/>
</dbReference>
<dbReference type="InterPro" id="IPR001478">
    <property type="entry name" value="PDZ"/>
</dbReference>
<dbReference type="CDD" id="cd14541">
    <property type="entry name" value="PTPc-N3_4"/>
    <property type="match status" value="1"/>
</dbReference>
<dbReference type="PANTHER" id="PTHR45706:SF4">
    <property type="entry name" value="TYROSINE-PROTEIN PHOSPHATASE"/>
    <property type="match status" value="1"/>
</dbReference>
<dbReference type="SMART" id="SM00228">
    <property type="entry name" value="PDZ"/>
    <property type="match status" value="1"/>
</dbReference>
<dbReference type="PROSITE" id="PS50056">
    <property type="entry name" value="TYR_PHOSPHATASE_2"/>
    <property type="match status" value="1"/>
</dbReference>
<dbReference type="EMBL" id="LR902303">
    <property type="protein sequence ID" value="CAD7250317.1"/>
    <property type="molecule type" value="Genomic_DNA"/>
</dbReference>
<dbReference type="PANTHER" id="PTHR45706">
    <property type="entry name" value="TYROSINE-PROTEIN PHOSPHATASE"/>
    <property type="match status" value="1"/>
</dbReference>
<dbReference type="PRINTS" id="PR00700">
    <property type="entry name" value="PRTYPHPHTASE"/>
</dbReference>
<gene>
    <name evidence="5" type="ORF">DSTB1V02_LOCUS10097</name>
</gene>
<dbReference type="PROSITE" id="PS50055">
    <property type="entry name" value="TYR_PHOSPHATASE_PTP"/>
    <property type="match status" value="1"/>
</dbReference>
<dbReference type="OrthoDB" id="5854685at2759"/>
<dbReference type="Proteomes" id="UP000677054">
    <property type="component" value="Unassembled WGS sequence"/>
</dbReference>
<dbReference type="Gene3D" id="3.90.190.10">
    <property type="entry name" value="Protein tyrosine phosphatase superfamily"/>
    <property type="match status" value="1"/>
</dbReference>
<dbReference type="Pfam" id="PF00595">
    <property type="entry name" value="PDZ"/>
    <property type="match status" value="1"/>
</dbReference>
<feature type="domain" description="Tyrosine-protein phosphatase" evidence="2">
    <location>
        <begin position="229"/>
        <end position="487"/>
    </location>
</feature>
<proteinExistence type="predicted"/>
<dbReference type="CDD" id="cd06706">
    <property type="entry name" value="PDZ_PTPN3-4-like"/>
    <property type="match status" value="1"/>
</dbReference>
<feature type="compositionally biased region" description="Pro residues" evidence="1">
    <location>
        <begin position="18"/>
        <end position="33"/>
    </location>
</feature>
<organism evidence="5">
    <name type="scientific">Darwinula stevensoni</name>
    <dbReference type="NCBI Taxonomy" id="69355"/>
    <lineage>
        <taxon>Eukaryota</taxon>
        <taxon>Metazoa</taxon>
        <taxon>Ecdysozoa</taxon>
        <taxon>Arthropoda</taxon>
        <taxon>Crustacea</taxon>
        <taxon>Oligostraca</taxon>
        <taxon>Ostracoda</taxon>
        <taxon>Podocopa</taxon>
        <taxon>Podocopida</taxon>
        <taxon>Darwinulocopina</taxon>
        <taxon>Darwinuloidea</taxon>
        <taxon>Darwinulidae</taxon>
        <taxon>Darwinula</taxon>
    </lineage>
</organism>
<keyword evidence="6" id="KW-1185">Reference proteome</keyword>
<sequence length="501" mass="55506">MSSEGGFLERERRLGHGPLPPSPPAPTPPPHAPAPLRVSTGVAGGLGPFSPQVPGKIGYVDETDTSESDKEPPSTVGDECQASLVTIRMRPDEQGRFGFNVKGGRDQNSPVIVTRVAPNTSAEKCYPRLNEGDQVLLINGREISSLSHDEVVNVIRNSKDSQSGQLVLTVRPNAVYLGEDVEEPAFEYVPEASGDGQGPQLPLLSSSSSSTPLTRSMLLLSESLESGSLVRQFEGLFRRKPSLSMDESRKPQNLHKNRYRDISPYDSTRVVLKGCENGDYINANYVNMEIPASGIVNRYIASQGPLSNTCEDFWVMVWERGSPLVIMLTTVLERGRVKCHRYWPPLDESLVYRDLTVTCLKEEESASFATREFTLRSHTTREERAVTQLQYKAWPDHGVPEDPTEFLSFVTEVRRLKAGHVEPTVVHCSAGIGRTGVLILMDTAMCLVEANQPVFPLEIVAKMREQRAMMIQTPSQYKFVCEAVLKVYMEGIAKPLPEYET</sequence>